<protein>
    <submittedName>
        <fullName evidence="1">Uncharacterized protein</fullName>
    </submittedName>
</protein>
<accession>A0A6C0JTK0</accession>
<name>A0A6C0JTK0_9ZZZZ</name>
<sequence length="45" mass="5070">MILPTVCNNLYKTSVITITEQFLCTSLHQTLLDESSLLKTQNISN</sequence>
<dbReference type="AlphaFoldDB" id="A0A6C0JTK0"/>
<proteinExistence type="predicted"/>
<reference evidence="1" key="1">
    <citation type="journal article" date="2020" name="Nature">
        <title>Giant virus diversity and host interactions through global metagenomics.</title>
        <authorList>
            <person name="Schulz F."/>
            <person name="Roux S."/>
            <person name="Paez-Espino D."/>
            <person name="Jungbluth S."/>
            <person name="Walsh D.A."/>
            <person name="Denef V.J."/>
            <person name="McMahon K.D."/>
            <person name="Konstantinidis K.T."/>
            <person name="Eloe-Fadrosh E.A."/>
            <person name="Kyrpides N.C."/>
            <person name="Woyke T."/>
        </authorList>
    </citation>
    <scope>NUCLEOTIDE SEQUENCE</scope>
    <source>
        <strain evidence="1">GVMAG-S-1062768-28</strain>
    </source>
</reference>
<dbReference type="EMBL" id="MN740695">
    <property type="protein sequence ID" value="QHU08136.1"/>
    <property type="molecule type" value="Genomic_DNA"/>
</dbReference>
<evidence type="ECO:0000313" key="1">
    <source>
        <dbReference type="EMBL" id="QHU08136.1"/>
    </source>
</evidence>
<organism evidence="1">
    <name type="scientific">viral metagenome</name>
    <dbReference type="NCBI Taxonomy" id="1070528"/>
    <lineage>
        <taxon>unclassified sequences</taxon>
        <taxon>metagenomes</taxon>
        <taxon>organismal metagenomes</taxon>
    </lineage>
</organism>